<comment type="caution">
    <text evidence="1">The sequence shown here is derived from an EMBL/GenBank/DDBJ whole genome shotgun (WGS) entry which is preliminary data.</text>
</comment>
<evidence type="ECO:0000313" key="1">
    <source>
        <dbReference type="EMBL" id="KAJ8627636.1"/>
    </source>
</evidence>
<reference evidence="1 2" key="1">
    <citation type="journal article" date="2022" name="Hortic Res">
        <title>A haplotype resolved chromosomal level avocado genome allows analysis of novel avocado genes.</title>
        <authorList>
            <person name="Nath O."/>
            <person name="Fletcher S.J."/>
            <person name="Hayward A."/>
            <person name="Shaw L.M."/>
            <person name="Masouleh A.K."/>
            <person name="Furtado A."/>
            <person name="Henry R.J."/>
            <person name="Mitter N."/>
        </authorList>
    </citation>
    <scope>NUCLEOTIDE SEQUENCE [LARGE SCALE GENOMIC DNA]</scope>
    <source>
        <strain evidence="2">cv. Hass</strain>
    </source>
</reference>
<sequence>MARSGPLIIAMKGHPGTGKTTLARAIAAAIRCPLIDKDDVRDCTEALQKSLAEDSRIPTLLNDLSYAVLCQMAQTQIELGLDVVIVSPLSRRAHLDHLIQLGGPSLARVIIIECRPFDEAEWCRRLERRGIADDGSNWHKPATWKDLQRLLDGYKGCTNYDTGNVPKLVVDTTSTATTEELVQKVVQFVRTEKYNDMLISE</sequence>
<dbReference type="Proteomes" id="UP001234297">
    <property type="component" value="Chromosome 6"/>
</dbReference>
<gene>
    <name evidence="1" type="ORF">MRB53_020943</name>
</gene>
<accession>A0ACC2L383</accession>
<evidence type="ECO:0000313" key="2">
    <source>
        <dbReference type="Proteomes" id="UP001234297"/>
    </source>
</evidence>
<dbReference type="EMBL" id="CM056814">
    <property type="protein sequence ID" value="KAJ8627636.1"/>
    <property type="molecule type" value="Genomic_DNA"/>
</dbReference>
<keyword evidence="2" id="KW-1185">Reference proteome</keyword>
<proteinExistence type="predicted"/>
<name>A0ACC2L383_PERAE</name>
<protein>
    <submittedName>
        <fullName evidence="1">Uncharacterized protein</fullName>
    </submittedName>
</protein>
<organism evidence="1 2">
    <name type="scientific">Persea americana</name>
    <name type="common">Avocado</name>
    <dbReference type="NCBI Taxonomy" id="3435"/>
    <lineage>
        <taxon>Eukaryota</taxon>
        <taxon>Viridiplantae</taxon>
        <taxon>Streptophyta</taxon>
        <taxon>Embryophyta</taxon>
        <taxon>Tracheophyta</taxon>
        <taxon>Spermatophyta</taxon>
        <taxon>Magnoliopsida</taxon>
        <taxon>Magnoliidae</taxon>
        <taxon>Laurales</taxon>
        <taxon>Lauraceae</taxon>
        <taxon>Persea</taxon>
    </lineage>
</organism>